<comment type="caution">
    <text evidence="2">The sequence shown here is derived from an EMBL/GenBank/DDBJ whole genome shotgun (WGS) entry which is preliminary data.</text>
</comment>
<dbReference type="AlphaFoldDB" id="A0A9N7TK26"/>
<keyword evidence="3" id="KW-1185">Reference proteome</keyword>
<organism evidence="2 3">
    <name type="scientific">Pleuronectes platessa</name>
    <name type="common">European plaice</name>
    <dbReference type="NCBI Taxonomy" id="8262"/>
    <lineage>
        <taxon>Eukaryota</taxon>
        <taxon>Metazoa</taxon>
        <taxon>Chordata</taxon>
        <taxon>Craniata</taxon>
        <taxon>Vertebrata</taxon>
        <taxon>Euteleostomi</taxon>
        <taxon>Actinopterygii</taxon>
        <taxon>Neopterygii</taxon>
        <taxon>Teleostei</taxon>
        <taxon>Neoteleostei</taxon>
        <taxon>Acanthomorphata</taxon>
        <taxon>Carangaria</taxon>
        <taxon>Pleuronectiformes</taxon>
        <taxon>Pleuronectoidei</taxon>
        <taxon>Pleuronectidae</taxon>
        <taxon>Pleuronectes</taxon>
    </lineage>
</organism>
<name>A0A9N7TK26_PLEPL</name>
<feature type="region of interest" description="Disordered" evidence="1">
    <location>
        <begin position="88"/>
        <end position="109"/>
    </location>
</feature>
<protein>
    <submittedName>
        <fullName evidence="2">Uncharacterized protein</fullName>
    </submittedName>
</protein>
<accession>A0A9N7TK26</accession>
<evidence type="ECO:0000256" key="1">
    <source>
        <dbReference type="SAM" id="MobiDB-lite"/>
    </source>
</evidence>
<gene>
    <name evidence="2" type="ORF">PLEPLA_LOCUS2199</name>
</gene>
<evidence type="ECO:0000313" key="2">
    <source>
        <dbReference type="EMBL" id="CAB1414490.1"/>
    </source>
</evidence>
<evidence type="ECO:0000313" key="3">
    <source>
        <dbReference type="Proteomes" id="UP001153269"/>
    </source>
</evidence>
<proteinExistence type="predicted"/>
<dbReference type="Proteomes" id="UP001153269">
    <property type="component" value="Unassembled WGS sequence"/>
</dbReference>
<reference evidence="2" key="1">
    <citation type="submission" date="2020-03" db="EMBL/GenBank/DDBJ databases">
        <authorList>
            <person name="Weist P."/>
        </authorList>
    </citation>
    <scope>NUCLEOTIDE SEQUENCE</scope>
</reference>
<dbReference type="EMBL" id="CADEAL010000110">
    <property type="protein sequence ID" value="CAB1414490.1"/>
    <property type="molecule type" value="Genomic_DNA"/>
</dbReference>
<sequence>MTIRTWASINVGGVKRHLIDTVHLRGAGAKPFETQSVFGSQITIRSLVSPRSLLSDRQLALLARGGGEENRKRLVVWSSVNAASWRRTNTHRVQQAPVGSRQGAAHCKK</sequence>